<feature type="transmembrane region" description="Helical" evidence="1">
    <location>
        <begin position="132"/>
        <end position="153"/>
    </location>
</feature>
<keyword evidence="1" id="KW-0472">Membrane</keyword>
<dbReference type="GO" id="GO:0004175">
    <property type="term" value="F:endopeptidase activity"/>
    <property type="evidence" value="ECO:0007669"/>
    <property type="project" value="UniProtKB-ARBA"/>
</dbReference>
<dbReference type="STRING" id="1203190.GCA_000312345_01973"/>
<organism evidence="3 4">
    <name type="scientific">Corynebacterium timonense</name>
    <dbReference type="NCBI Taxonomy" id="441500"/>
    <lineage>
        <taxon>Bacteria</taxon>
        <taxon>Bacillati</taxon>
        <taxon>Actinomycetota</taxon>
        <taxon>Actinomycetes</taxon>
        <taxon>Mycobacteriales</taxon>
        <taxon>Corynebacteriaceae</taxon>
        <taxon>Corynebacterium</taxon>
    </lineage>
</organism>
<dbReference type="AlphaFoldDB" id="A0A1H1VDF1"/>
<feature type="transmembrane region" description="Helical" evidence="1">
    <location>
        <begin position="173"/>
        <end position="198"/>
    </location>
</feature>
<evidence type="ECO:0000313" key="3">
    <source>
        <dbReference type="EMBL" id="SDS82765.1"/>
    </source>
</evidence>
<evidence type="ECO:0000313" key="4">
    <source>
        <dbReference type="Proteomes" id="UP000182237"/>
    </source>
</evidence>
<feature type="transmembrane region" description="Helical" evidence="1">
    <location>
        <begin position="53"/>
        <end position="73"/>
    </location>
</feature>
<reference evidence="3 4" key="1">
    <citation type="submission" date="2016-10" db="EMBL/GenBank/DDBJ databases">
        <authorList>
            <person name="de Groot N.N."/>
        </authorList>
    </citation>
    <scope>NUCLEOTIDE SEQUENCE [LARGE SCALE GENOMIC DNA]</scope>
    <source>
        <strain evidence="3 4">DSM 45434</strain>
    </source>
</reference>
<feature type="transmembrane region" description="Helical" evidence="1">
    <location>
        <begin position="210"/>
        <end position="233"/>
    </location>
</feature>
<dbReference type="eggNOG" id="COG1266">
    <property type="taxonomic scope" value="Bacteria"/>
</dbReference>
<dbReference type="RefSeq" id="WP_019194765.1">
    <property type="nucleotide sequence ID" value="NZ_LT629765.1"/>
</dbReference>
<dbReference type="OrthoDB" id="4948798at2"/>
<dbReference type="PANTHER" id="PTHR43592:SF15">
    <property type="entry name" value="CAAX AMINO TERMINAL PROTEASE FAMILY PROTEIN"/>
    <property type="match status" value="1"/>
</dbReference>
<protein>
    <recommendedName>
        <fullName evidence="2">CAAX prenyl protease 2/Lysostaphin resistance protein A-like domain-containing protein</fullName>
    </recommendedName>
</protein>
<feature type="transmembrane region" description="Helical" evidence="1">
    <location>
        <begin position="20"/>
        <end position="41"/>
    </location>
</feature>
<feature type="domain" description="CAAX prenyl protease 2/Lysostaphin resistance protein A-like" evidence="2">
    <location>
        <begin position="140"/>
        <end position="226"/>
    </location>
</feature>
<dbReference type="EMBL" id="LT629765">
    <property type="protein sequence ID" value="SDS82765.1"/>
    <property type="molecule type" value="Genomic_DNA"/>
</dbReference>
<accession>A0A1H1VDF1</accession>
<keyword evidence="1" id="KW-1133">Transmembrane helix</keyword>
<evidence type="ECO:0000259" key="2">
    <source>
        <dbReference type="Pfam" id="PF02517"/>
    </source>
</evidence>
<dbReference type="Proteomes" id="UP000182237">
    <property type="component" value="Chromosome I"/>
</dbReference>
<dbReference type="InterPro" id="IPR003675">
    <property type="entry name" value="Rce1/LyrA-like_dom"/>
</dbReference>
<gene>
    <name evidence="3" type="ORF">SAMN04488539_2481</name>
</gene>
<sequence>MPRLRGPLHPLPTLRHVAWAAALALGTVAGAFMLGLGLSYLAEPFNLDRGALIALGVMLGATLTGFGIGYIGFRRSCGWGRRELGFVAPAHSLWHLLWWIPLTVVVGAVGASSLGHLLGLSADPSSATADGLILPLPLVVTLVACVTVAVPLLEEVVFRRVLLDWLGRHLPMWLAAGIVILAFTVAHVSPAAMVYLIFTSASLIMARLWFGTLTAPVIIHAVNNALASLIVVLPG</sequence>
<keyword evidence="4" id="KW-1185">Reference proteome</keyword>
<dbReference type="Pfam" id="PF02517">
    <property type="entry name" value="Rce1-like"/>
    <property type="match status" value="1"/>
</dbReference>
<feature type="transmembrane region" description="Helical" evidence="1">
    <location>
        <begin position="93"/>
        <end position="120"/>
    </location>
</feature>
<evidence type="ECO:0000256" key="1">
    <source>
        <dbReference type="SAM" id="Phobius"/>
    </source>
</evidence>
<name>A0A1H1VDF1_9CORY</name>
<keyword evidence="1" id="KW-0812">Transmembrane</keyword>
<dbReference type="PANTHER" id="PTHR43592">
    <property type="entry name" value="CAAX AMINO TERMINAL PROTEASE"/>
    <property type="match status" value="1"/>
</dbReference>
<proteinExistence type="predicted"/>
<dbReference type="GO" id="GO:0080120">
    <property type="term" value="P:CAAX-box protein maturation"/>
    <property type="evidence" value="ECO:0007669"/>
    <property type="project" value="UniProtKB-ARBA"/>
</dbReference>